<dbReference type="InterPro" id="IPR013783">
    <property type="entry name" value="Ig-like_fold"/>
</dbReference>
<dbReference type="GO" id="GO:0046872">
    <property type="term" value="F:metal ion binding"/>
    <property type="evidence" value="ECO:0007669"/>
    <property type="project" value="UniProtKB-KW"/>
</dbReference>
<keyword evidence="7" id="KW-0472">Membrane</keyword>
<feature type="transmembrane region" description="Helical" evidence="7">
    <location>
        <begin position="84"/>
        <end position="105"/>
    </location>
</feature>
<dbReference type="InterPro" id="IPR051684">
    <property type="entry name" value="Electron_Trans/Redox"/>
</dbReference>
<evidence type="ECO:0000256" key="4">
    <source>
        <dbReference type="ARBA" id="ARBA00022982"/>
    </source>
</evidence>
<feature type="transmembrane region" description="Helical" evidence="7">
    <location>
        <begin position="195"/>
        <end position="212"/>
    </location>
</feature>
<feature type="transmembrane region" description="Helical" evidence="7">
    <location>
        <begin position="158"/>
        <end position="175"/>
    </location>
</feature>
<dbReference type="PANTHER" id="PTHR30176">
    <property type="entry name" value="FERREDOXIN-TYPE PROTEIN NAPH"/>
    <property type="match status" value="1"/>
</dbReference>
<dbReference type="KEGG" id="woc:BA177_05525"/>
<organism evidence="9 10">
    <name type="scientific">Woeseia oceani</name>
    <dbReference type="NCBI Taxonomy" id="1548547"/>
    <lineage>
        <taxon>Bacteria</taxon>
        <taxon>Pseudomonadati</taxon>
        <taxon>Pseudomonadota</taxon>
        <taxon>Gammaproteobacteria</taxon>
        <taxon>Woeseiales</taxon>
        <taxon>Woeseiaceae</taxon>
        <taxon>Woeseia</taxon>
    </lineage>
</organism>
<dbReference type="OrthoDB" id="9811700at2"/>
<dbReference type="Gene3D" id="2.60.40.10">
    <property type="entry name" value="Immunoglobulins"/>
    <property type="match status" value="1"/>
</dbReference>
<dbReference type="InterPro" id="IPR032879">
    <property type="entry name" value="FixG_C"/>
</dbReference>
<evidence type="ECO:0000313" key="9">
    <source>
        <dbReference type="EMBL" id="ANO50737.1"/>
    </source>
</evidence>
<dbReference type="Pfam" id="PF12801">
    <property type="entry name" value="Fer4_5"/>
    <property type="match status" value="1"/>
</dbReference>
<dbReference type="GO" id="GO:0051539">
    <property type="term" value="F:4 iron, 4 sulfur cluster binding"/>
    <property type="evidence" value="ECO:0007669"/>
    <property type="project" value="UniProtKB-KW"/>
</dbReference>
<evidence type="ECO:0000256" key="1">
    <source>
        <dbReference type="ARBA" id="ARBA00022448"/>
    </source>
</evidence>
<evidence type="ECO:0000256" key="6">
    <source>
        <dbReference type="ARBA" id="ARBA00023014"/>
    </source>
</evidence>
<evidence type="ECO:0000256" key="5">
    <source>
        <dbReference type="ARBA" id="ARBA00023004"/>
    </source>
</evidence>
<dbReference type="AlphaFoldDB" id="A0A193LDZ9"/>
<keyword evidence="6" id="KW-0411">Iron-sulfur</keyword>
<dbReference type="Pfam" id="PF13746">
    <property type="entry name" value="Fer4_18"/>
    <property type="match status" value="1"/>
</dbReference>
<feature type="transmembrane region" description="Helical" evidence="7">
    <location>
        <begin position="40"/>
        <end position="57"/>
    </location>
</feature>
<evidence type="ECO:0000313" key="10">
    <source>
        <dbReference type="Proteomes" id="UP000092695"/>
    </source>
</evidence>
<protein>
    <submittedName>
        <fullName evidence="9">Cytochrome c oxidase accessory protein CcoG</fullName>
    </submittedName>
</protein>
<feature type="domain" description="4Fe-4S ferredoxin-type" evidence="8">
    <location>
        <begin position="255"/>
        <end position="284"/>
    </location>
</feature>
<dbReference type="InterPro" id="IPR014116">
    <property type="entry name" value="Cyt_c_oxidase_cbb3_FixG"/>
</dbReference>
<dbReference type="PROSITE" id="PS00198">
    <property type="entry name" value="4FE4S_FER_1"/>
    <property type="match status" value="1"/>
</dbReference>
<keyword evidence="7" id="KW-1133">Transmembrane helix</keyword>
<proteinExistence type="predicted"/>
<dbReference type="EMBL" id="CP016268">
    <property type="protein sequence ID" value="ANO50737.1"/>
    <property type="molecule type" value="Genomic_DNA"/>
</dbReference>
<evidence type="ECO:0000259" key="8">
    <source>
        <dbReference type="PROSITE" id="PS51379"/>
    </source>
</evidence>
<dbReference type="NCBIfam" id="TIGR02745">
    <property type="entry name" value="ccoG_rdxA_fixG"/>
    <property type="match status" value="1"/>
</dbReference>
<evidence type="ECO:0000256" key="3">
    <source>
        <dbReference type="ARBA" id="ARBA00022723"/>
    </source>
</evidence>
<keyword evidence="7" id="KW-0812">Transmembrane</keyword>
<dbReference type="Proteomes" id="UP000092695">
    <property type="component" value="Chromosome"/>
</dbReference>
<dbReference type="PANTHER" id="PTHR30176:SF3">
    <property type="entry name" value="FERREDOXIN-TYPE PROTEIN NAPH"/>
    <property type="match status" value="1"/>
</dbReference>
<gene>
    <name evidence="9" type="ORF">BA177_05525</name>
</gene>
<dbReference type="InterPro" id="IPR017900">
    <property type="entry name" value="4Fe4S_Fe_S_CS"/>
</dbReference>
<keyword evidence="2" id="KW-0004">4Fe-4S</keyword>
<dbReference type="PROSITE" id="PS51379">
    <property type="entry name" value="4FE4S_FER_2"/>
    <property type="match status" value="1"/>
</dbReference>
<dbReference type="STRING" id="1548547.BA177_05525"/>
<accession>A0A193LDZ9</accession>
<name>A0A193LDZ9_9GAMM</name>
<keyword evidence="3" id="KW-0479">Metal-binding</keyword>
<keyword evidence="4" id="KW-0249">Electron transport</keyword>
<feature type="transmembrane region" description="Helical" evidence="7">
    <location>
        <begin position="334"/>
        <end position="353"/>
    </location>
</feature>
<sequence length="468" mass="53670">MGTKQGSKSVRQYEYGKLYRSEDKIYPREINGRFQRLRRLAVFVLLGLFYAVPWLTWNGRQAVLFDLPARKFHIFSLTLWPQDFVYLALLLIILAVSLFFFTALAGRLWCGFACPQTVWTEAFVWIEQAIEGNRSQRMKLDKRPWTLDKIWRKTAKQFLWVLLALFTGFAFVGYFVDIRELAVHLATFTAGPWEWFWVLFYGFATYGNAGFMREQVCKYMCPYARFQSAMFDKDTLIITYDEQRGEPRGARRRGSDPALKGLGDCIDCTLCVQVCPTGIDIRKGLQYECIACAACIDACDSVMDKMEYPRGLIRYSTEHSLHNEPYRLWRPRTLVYSGILMLLVTGMVSLLVFRPPVILDVIRDRNALYRDIGRDGIENSYTVRVVNKRNQAQSYRLSVTGMSGLQLRGDTLIDVAGESVQTVPVSLVAPHAVAVGGNRIEFRLDSVDDPGISVTEESRFRGPNEDTR</sequence>
<keyword evidence="5" id="KW-0408">Iron</keyword>
<dbReference type="SUPFAM" id="SSF54862">
    <property type="entry name" value="4Fe-4S ferredoxins"/>
    <property type="match status" value="1"/>
</dbReference>
<dbReference type="Pfam" id="PF11614">
    <property type="entry name" value="FixG_C"/>
    <property type="match status" value="1"/>
</dbReference>
<keyword evidence="1" id="KW-0813">Transport</keyword>
<keyword evidence="10" id="KW-1185">Reference proteome</keyword>
<reference evidence="9 10" key="1">
    <citation type="submission" date="2016-06" db="EMBL/GenBank/DDBJ databases">
        <title>Complete genome sequence of a deep-branching marine Gamma Proteobacterium Woeseia oceani type strain XK5.</title>
        <authorList>
            <person name="Mu D."/>
            <person name="Du Z."/>
        </authorList>
    </citation>
    <scope>NUCLEOTIDE SEQUENCE [LARGE SCALE GENOMIC DNA]</scope>
    <source>
        <strain evidence="9 10">XK5</strain>
    </source>
</reference>
<evidence type="ECO:0000256" key="7">
    <source>
        <dbReference type="SAM" id="Phobius"/>
    </source>
</evidence>
<dbReference type="RefSeq" id="WP_068613930.1">
    <property type="nucleotide sequence ID" value="NZ_CP016268.1"/>
</dbReference>
<evidence type="ECO:0000256" key="2">
    <source>
        <dbReference type="ARBA" id="ARBA00022485"/>
    </source>
</evidence>
<dbReference type="InterPro" id="IPR017896">
    <property type="entry name" value="4Fe4S_Fe-S-bd"/>
</dbReference>
<dbReference type="GO" id="GO:0005886">
    <property type="term" value="C:plasma membrane"/>
    <property type="evidence" value="ECO:0007669"/>
    <property type="project" value="TreeGrafter"/>
</dbReference>